<keyword evidence="4" id="KW-0998">Cell outer membrane</keyword>
<keyword evidence="2" id="KW-0732">Signal</keyword>
<evidence type="ECO:0000256" key="3">
    <source>
        <dbReference type="ARBA" id="ARBA00023136"/>
    </source>
</evidence>
<comment type="subcellular location">
    <subcellularLocation>
        <location evidence="1">Cell outer membrane</location>
    </subcellularLocation>
</comment>
<keyword evidence="7" id="KW-1185">Reference proteome</keyword>
<evidence type="ECO:0000259" key="5">
    <source>
        <dbReference type="Pfam" id="PF07980"/>
    </source>
</evidence>
<reference evidence="6" key="1">
    <citation type="submission" date="2021-04" db="EMBL/GenBank/DDBJ databases">
        <authorList>
            <person name="Pira H."/>
            <person name="Risdian C."/>
            <person name="Wink J."/>
        </authorList>
    </citation>
    <scope>NUCLEOTIDE SEQUENCE</scope>
    <source>
        <strain evidence="6">WHY3</strain>
    </source>
</reference>
<gene>
    <name evidence="6" type="ORF">KCG49_10150</name>
</gene>
<evidence type="ECO:0000256" key="4">
    <source>
        <dbReference type="ARBA" id="ARBA00023237"/>
    </source>
</evidence>
<feature type="domain" description="RagB/SusD" evidence="5">
    <location>
        <begin position="369"/>
        <end position="532"/>
    </location>
</feature>
<protein>
    <submittedName>
        <fullName evidence="6">RagB/SusD family nutrient uptake outer membrane protein</fullName>
    </submittedName>
</protein>
<dbReference type="EMBL" id="JAGSPD010000007">
    <property type="protein sequence ID" value="MBV7269548.1"/>
    <property type="molecule type" value="Genomic_DNA"/>
</dbReference>
<dbReference type="CDD" id="cd08977">
    <property type="entry name" value="SusD"/>
    <property type="match status" value="1"/>
</dbReference>
<proteinExistence type="predicted"/>
<sequence length="533" mass="59802">MLRTIKSILMVFALVFMVQSCEDRLDLEPEDARLTAEAAFEDPAAYKQFLAKIYAGISLSGQEGPAGDPDLQGLDEGFSNYLRLYWKMQELTTDEALIAWNDGTIQDLHSQVWTSGNEFIRTMYSRLMYQVALCNEFLRQTTDAKLDSRGVSSELRAEIETYKAETRFMRALTYWHAMDLFANPPFVTEDDPIGAFLPPQIQRADLFDYIEAELLDIENDMVAPRANEYGRADRAALWMLLSKLYLNAEVYTGTSRYADVVTYTSNIIGAGYTIPNIPYPNLFLADNNSNGAQDEVIFTIPFDGQRTQVFGGMTFLTHAPVGGTMDPVDFGINGGWFGIRTTPTFVEKFPGEENSLDGRELLYTDGQNKDIADVSTFTDGFAVAKYRNVDVNGNPGSDVSGDHTDIDFPMFRLADAYLMYAEAVLRGGGGSTSTAVDYINELRERAYENTSGNISAGDLTLDFIIDERSRELYWEAHRRTDLIRFNQFSSNGVWQWKGNVQQGTTTEAFRDIMPLPATDLGINTNLEQNPGYN</sequence>
<keyword evidence="3" id="KW-0472">Membrane</keyword>
<name>A0A9X1FAF9_9FLAO</name>
<evidence type="ECO:0000256" key="2">
    <source>
        <dbReference type="ARBA" id="ARBA00022729"/>
    </source>
</evidence>
<accession>A0A9X1FAF9</accession>
<dbReference type="AlphaFoldDB" id="A0A9X1FAF9"/>
<dbReference type="GO" id="GO:0009279">
    <property type="term" value="C:cell outer membrane"/>
    <property type="evidence" value="ECO:0007669"/>
    <property type="project" value="UniProtKB-SubCell"/>
</dbReference>
<organism evidence="6 7">
    <name type="scientific">Winogradskyella luteola</name>
    <dbReference type="NCBI Taxonomy" id="2828330"/>
    <lineage>
        <taxon>Bacteria</taxon>
        <taxon>Pseudomonadati</taxon>
        <taxon>Bacteroidota</taxon>
        <taxon>Flavobacteriia</taxon>
        <taxon>Flavobacteriales</taxon>
        <taxon>Flavobacteriaceae</taxon>
        <taxon>Winogradskyella</taxon>
    </lineage>
</organism>
<comment type="caution">
    <text evidence="6">The sequence shown here is derived from an EMBL/GenBank/DDBJ whole genome shotgun (WGS) entry which is preliminary data.</text>
</comment>
<dbReference type="InterPro" id="IPR012944">
    <property type="entry name" value="SusD_RagB_dom"/>
</dbReference>
<evidence type="ECO:0000313" key="6">
    <source>
        <dbReference type="EMBL" id="MBV7269548.1"/>
    </source>
</evidence>
<dbReference type="PROSITE" id="PS51257">
    <property type="entry name" value="PROKAR_LIPOPROTEIN"/>
    <property type="match status" value="1"/>
</dbReference>
<evidence type="ECO:0000313" key="7">
    <source>
        <dbReference type="Proteomes" id="UP001138894"/>
    </source>
</evidence>
<evidence type="ECO:0000256" key="1">
    <source>
        <dbReference type="ARBA" id="ARBA00004442"/>
    </source>
</evidence>
<dbReference type="Proteomes" id="UP001138894">
    <property type="component" value="Unassembled WGS sequence"/>
</dbReference>
<dbReference type="Pfam" id="PF07980">
    <property type="entry name" value="SusD_RagB"/>
    <property type="match status" value="1"/>
</dbReference>